<dbReference type="Pfam" id="PF00459">
    <property type="entry name" value="Inositol_P"/>
    <property type="match status" value="1"/>
</dbReference>
<evidence type="ECO:0000256" key="4">
    <source>
        <dbReference type="ARBA" id="ARBA00038103"/>
    </source>
</evidence>
<gene>
    <name evidence="6" type="ORF">CUJ83_09165</name>
</gene>
<dbReference type="EMBL" id="PGCK01000007">
    <property type="protein sequence ID" value="MCD1295166.1"/>
    <property type="molecule type" value="Genomic_DNA"/>
</dbReference>
<dbReference type="EC" id="3.1.3.11" evidence="2"/>
<dbReference type="Proteomes" id="UP001320159">
    <property type="component" value="Unassembled WGS sequence"/>
</dbReference>
<name>A0AAP2W7K6_9EURY</name>
<feature type="binding site" evidence="5">
    <location>
        <position position="90"/>
    </location>
    <ligand>
        <name>Mg(2+)</name>
        <dbReference type="ChEBI" id="CHEBI:18420"/>
        <label>2</label>
    </ligand>
</feature>
<dbReference type="PRINTS" id="PR00377">
    <property type="entry name" value="IMPHPHTASES"/>
</dbReference>
<keyword evidence="3" id="KW-0119">Carbohydrate metabolism</keyword>
<reference evidence="6 7" key="1">
    <citation type="submission" date="2017-11" db="EMBL/GenBank/DDBJ databases">
        <title>Isolation and Characterization of Family Methanocellaceae Species from Potential Methane Hydrate Area Offshore Southwestern Taiwan.</title>
        <authorList>
            <person name="Zhang W.-L."/>
            <person name="Chen W.-C."/>
            <person name="Lai M.-C."/>
            <person name="Chen S.-C."/>
        </authorList>
    </citation>
    <scope>NUCLEOTIDE SEQUENCE [LARGE SCALE GENOMIC DNA]</scope>
    <source>
        <strain evidence="6 7">CWC-04</strain>
    </source>
</reference>
<comment type="cofactor">
    <cofactor evidence="5">
        <name>Mg(2+)</name>
        <dbReference type="ChEBI" id="CHEBI:18420"/>
    </cofactor>
</comment>
<keyword evidence="5" id="KW-0479">Metal-binding</keyword>
<dbReference type="Gene3D" id="3.40.190.80">
    <property type="match status" value="1"/>
</dbReference>
<protein>
    <recommendedName>
        <fullName evidence="2">fructose-bisphosphatase</fullName>
        <ecNumber evidence="2">3.1.3.11</ecNumber>
    </recommendedName>
</protein>
<feature type="binding site" evidence="5">
    <location>
        <position position="67"/>
    </location>
    <ligand>
        <name>Mg(2+)</name>
        <dbReference type="ChEBI" id="CHEBI:18420"/>
        <label>1</label>
        <note>catalytic</note>
    </ligand>
</feature>
<sequence length="269" mass="28967">MSDHDLVRRMAESVMHATKEYIASHEDYSEILKYRLTDTTRKIDMVAEEALNEAILREGIAARVISEELGERILPEGKVPDHTLVFDPVDGSNNVIMGIPYFCASLAISKKAYNATFKDIDAGAVASVSSGTFYAARGEGAFHDGKKISTTVSEAKPRYAIYAYGSGKIPNSIVAIQEENCVVRTIGSIALDICMVACGSFDAVIDSRNKVSAYDIIASGLILQEAGGVISRISGESLDDLPVTIGGISIAGSASDRFHERLLKKINVK</sequence>
<dbReference type="GO" id="GO:0007165">
    <property type="term" value="P:signal transduction"/>
    <property type="evidence" value="ECO:0007669"/>
    <property type="project" value="TreeGrafter"/>
</dbReference>
<feature type="binding site" evidence="5">
    <location>
        <position position="215"/>
    </location>
    <ligand>
        <name>Mg(2+)</name>
        <dbReference type="ChEBI" id="CHEBI:18420"/>
        <label>1</label>
        <note>catalytic</note>
    </ligand>
</feature>
<accession>A0AAP2W7K6</accession>
<keyword evidence="5" id="KW-0460">Magnesium</keyword>
<comment type="similarity">
    <text evidence="4">Belongs to the inositol monophosphatase superfamily. FBPase class 4 family.</text>
</comment>
<dbReference type="RefSeq" id="WP_230742015.1">
    <property type="nucleotide sequence ID" value="NZ_PGCK01000007.1"/>
</dbReference>
<dbReference type="InterPro" id="IPR000760">
    <property type="entry name" value="Inositol_monophosphatase-like"/>
</dbReference>
<dbReference type="GO" id="GO:0006020">
    <property type="term" value="P:inositol metabolic process"/>
    <property type="evidence" value="ECO:0007669"/>
    <property type="project" value="TreeGrafter"/>
</dbReference>
<keyword evidence="7" id="KW-1185">Reference proteome</keyword>
<evidence type="ECO:0000256" key="5">
    <source>
        <dbReference type="PIRSR" id="PIRSR600760-2"/>
    </source>
</evidence>
<evidence type="ECO:0000256" key="2">
    <source>
        <dbReference type="ARBA" id="ARBA00013093"/>
    </source>
</evidence>
<feature type="binding site" evidence="5">
    <location>
        <position position="87"/>
    </location>
    <ligand>
        <name>Mg(2+)</name>
        <dbReference type="ChEBI" id="CHEBI:18420"/>
        <label>1</label>
        <note>catalytic</note>
    </ligand>
</feature>
<dbReference type="GO" id="GO:0042132">
    <property type="term" value="F:fructose 1,6-bisphosphate 1-phosphatase activity"/>
    <property type="evidence" value="ECO:0007669"/>
    <property type="project" value="UniProtKB-EC"/>
</dbReference>
<dbReference type="PANTHER" id="PTHR20854:SF4">
    <property type="entry name" value="INOSITOL-1-MONOPHOSPHATASE-RELATED"/>
    <property type="match status" value="1"/>
</dbReference>
<comment type="catalytic activity">
    <reaction evidence="1">
        <text>beta-D-fructose 1,6-bisphosphate + H2O = beta-D-fructose 6-phosphate + phosphate</text>
        <dbReference type="Rhea" id="RHEA:11064"/>
        <dbReference type="ChEBI" id="CHEBI:15377"/>
        <dbReference type="ChEBI" id="CHEBI:32966"/>
        <dbReference type="ChEBI" id="CHEBI:43474"/>
        <dbReference type="ChEBI" id="CHEBI:57634"/>
        <dbReference type="EC" id="3.1.3.11"/>
    </reaction>
</comment>
<dbReference type="Gene3D" id="3.30.540.10">
    <property type="entry name" value="Fructose-1,6-Bisphosphatase, subunit A, domain 1"/>
    <property type="match status" value="1"/>
</dbReference>
<comment type="caution">
    <text evidence="6">The sequence shown here is derived from an EMBL/GenBank/DDBJ whole genome shotgun (WGS) entry which is preliminary data.</text>
</comment>
<evidence type="ECO:0000313" key="6">
    <source>
        <dbReference type="EMBL" id="MCD1295166.1"/>
    </source>
</evidence>
<dbReference type="GO" id="GO:0046872">
    <property type="term" value="F:metal ion binding"/>
    <property type="evidence" value="ECO:0007669"/>
    <property type="project" value="UniProtKB-KW"/>
</dbReference>
<evidence type="ECO:0000313" key="7">
    <source>
        <dbReference type="Proteomes" id="UP001320159"/>
    </source>
</evidence>
<dbReference type="AlphaFoldDB" id="A0AAP2W7K6"/>
<proteinExistence type="inferred from homology"/>
<evidence type="ECO:0000256" key="1">
    <source>
        <dbReference type="ARBA" id="ARBA00001273"/>
    </source>
</evidence>
<evidence type="ECO:0000256" key="3">
    <source>
        <dbReference type="ARBA" id="ARBA00023277"/>
    </source>
</evidence>
<dbReference type="SUPFAM" id="SSF56655">
    <property type="entry name" value="Carbohydrate phosphatase"/>
    <property type="match status" value="1"/>
</dbReference>
<dbReference type="PANTHER" id="PTHR20854">
    <property type="entry name" value="INOSITOL MONOPHOSPHATASE"/>
    <property type="match status" value="1"/>
</dbReference>
<dbReference type="GO" id="GO:0008934">
    <property type="term" value="F:inositol monophosphate 1-phosphatase activity"/>
    <property type="evidence" value="ECO:0007669"/>
    <property type="project" value="TreeGrafter"/>
</dbReference>
<organism evidence="6 7">
    <name type="scientific">Methanooceanicella nereidis</name>
    <dbReference type="NCBI Taxonomy" id="2052831"/>
    <lineage>
        <taxon>Archaea</taxon>
        <taxon>Methanobacteriati</taxon>
        <taxon>Methanobacteriota</taxon>
        <taxon>Stenosarchaea group</taxon>
        <taxon>Methanomicrobia</taxon>
        <taxon>Methanocellales</taxon>
        <taxon>Methanocellaceae</taxon>
        <taxon>Methanooceanicella</taxon>
    </lineage>
</organism>